<evidence type="ECO:0000313" key="5">
    <source>
        <dbReference type="Proteomes" id="UP000616608"/>
    </source>
</evidence>
<reference evidence="4" key="2">
    <citation type="submission" date="2020-09" db="EMBL/GenBank/DDBJ databases">
        <authorList>
            <person name="Sun Q."/>
            <person name="Zhou Y."/>
        </authorList>
    </citation>
    <scope>NUCLEOTIDE SEQUENCE</scope>
    <source>
        <strain evidence="4">CGMCC 1.15760</strain>
    </source>
</reference>
<evidence type="ECO:0000256" key="2">
    <source>
        <dbReference type="SAM" id="SignalP"/>
    </source>
</evidence>
<proteinExistence type="predicted"/>
<dbReference type="InterPro" id="IPR006626">
    <property type="entry name" value="PbH1"/>
</dbReference>
<dbReference type="Proteomes" id="UP000616608">
    <property type="component" value="Unassembled WGS sequence"/>
</dbReference>
<protein>
    <submittedName>
        <fullName evidence="4">Copper-binding periplasmic protein</fullName>
    </submittedName>
</protein>
<feature type="domain" description="Periplasmic copper-binding protein NosD beta helix" evidence="3">
    <location>
        <begin position="127"/>
        <end position="314"/>
    </location>
</feature>
<evidence type="ECO:0000259" key="3">
    <source>
        <dbReference type="Pfam" id="PF05048"/>
    </source>
</evidence>
<dbReference type="EMBL" id="BMJT01000010">
    <property type="protein sequence ID" value="GGG30789.1"/>
    <property type="molecule type" value="Genomic_DNA"/>
</dbReference>
<dbReference type="NCBIfam" id="TIGR03804">
    <property type="entry name" value="para_beta_helix"/>
    <property type="match status" value="1"/>
</dbReference>
<keyword evidence="1" id="KW-0812">Transmembrane</keyword>
<evidence type="ECO:0000256" key="1">
    <source>
        <dbReference type="SAM" id="Phobius"/>
    </source>
</evidence>
<reference evidence="4" key="1">
    <citation type="journal article" date="2014" name="Int. J. Syst. Evol. Microbiol.">
        <title>Complete genome sequence of Corynebacterium casei LMG S-19264T (=DSM 44701T), isolated from a smear-ripened cheese.</title>
        <authorList>
            <consortium name="US DOE Joint Genome Institute (JGI-PGF)"/>
            <person name="Walter F."/>
            <person name="Albersmeier A."/>
            <person name="Kalinowski J."/>
            <person name="Ruckert C."/>
        </authorList>
    </citation>
    <scope>NUCLEOTIDE SEQUENCE</scope>
    <source>
        <strain evidence="4">CGMCC 1.15760</strain>
    </source>
</reference>
<keyword evidence="2" id="KW-0732">Signal</keyword>
<keyword evidence="1" id="KW-1133">Transmembrane helix</keyword>
<keyword evidence="1" id="KW-0472">Membrane</keyword>
<dbReference type="SMART" id="SM00710">
    <property type="entry name" value="PbH1"/>
    <property type="match status" value="8"/>
</dbReference>
<dbReference type="InterPro" id="IPR022441">
    <property type="entry name" value="Para_beta_helix_rpt-2"/>
</dbReference>
<evidence type="ECO:0000313" key="4">
    <source>
        <dbReference type="EMBL" id="GGG30789.1"/>
    </source>
</evidence>
<dbReference type="SUPFAM" id="SSF51126">
    <property type="entry name" value="Pectin lyase-like"/>
    <property type="match status" value="1"/>
</dbReference>
<dbReference type="InterPro" id="IPR007742">
    <property type="entry name" value="NosD_dom"/>
</dbReference>
<gene>
    <name evidence="4" type="ORF">GCM10007425_26740</name>
</gene>
<dbReference type="Gene3D" id="2.160.20.10">
    <property type="entry name" value="Single-stranded right-handed beta-helix, Pectin lyase-like"/>
    <property type="match status" value="1"/>
</dbReference>
<dbReference type="InterPro" id="IPR012334">
    <property type="entry name" value="Pectin_lyas_fold"/>
</dbReference>
<feature type="transmembrane region" description="Helical" evidence="1">
    <location>
        <begin position="395"/>
        <end position="413"/>
    </location>
</feature>
<sequence>MKRLSLILLFCLWTIPVYAADLQTQIDATPAGGTLYLTATTYNGNYYITKPITIIGQEGTKIRSMTKAPAITIEDTNQVTLENITMEAQQRAIVIKKANEVTVTHTKMSNVNAGIFVQQAKDIHIKDNYITGTAAHYAKKGNGIALYQSTDVTIQNNTIQQVQDGIYIENVQRIRIDHNNVTNSRYGTHFMYSEDGEVWHNTYENNVTGLMVMMVDGFAAGNNTIRRHMQINGSGMTLYDVKNAKVRANTITENRIGLALQMTAQTSIKANQFNMNQTAFEAIKTDRTTALMANYFQGNILTARSDAKGVLLQRNTYDDYHGIDPNNSGYGETPYYAYSSFGQWMVRQPAYQFFIASPSVTLLTALDQQASGGNVLQDDQPKMMQSSVTVKQINYTQLLIGIACILVAIVVWWRNVKR</sequence>
<accession>A0A917G9B9</accession>
<feature type="signal peptide" evidence="2">
    <location>
        <begin position="1"/>
        <end position="19"/>
    </location>
</feature>
<dbReference type="RefSeq" id="WP_188615572.1">
    <property type="nucleotide sequence ID" value="NZ_BMJT01000010.1"/>
</dbReference>
<dbReference type="InterPro" id="IPR011050">
    <property type="entry name" value="Pectin_lyase_fold/virulence"/>
</dbReference>
<dbReference type="Pfam" id="PF05048">
    <property type="entry name" value="NosD"/>
    <property type="match status" value="1"/>
</dbReference>
<keyword evidence="5" id="KW-1185">Reference proteome</keyword>
<comment type="caution">
    <text evidence="4">The sequence shown here is derived from an EMBL/GenBank/DDBJ whole genome shotgun (WGS) entry which is preliminary data.</text>
</comment>
<feature type="chain" id="PRO_5037341829" evidence="2">
    <location>
        <begin position="20"/>
        <end position="418"/>
    </location>
</feature>
<organism evidence="4 5">
    <name type="scientific">Lysinibacillus alkalisoli</name>
    <dbReference type="NCBI Taxonomy" id="1911548"/>
    <lineage>
        <taxon>Bacteria</taxon>
        <taxon>Bacillati</taxon>
        <taxon>Bacillota</taxon>
        <taxon>Bacilli</taxon>
        <taxon>Bacillales</taxon>
        <taxon>Bacillaceae</taxon>
        <taxon>Lysinibacillus</taxon>
    </lineage>
</organism>
<name>A0A917G9B9_9BACI</name>
<dbReference type="AlphaFoldDB" id="A0A917G9B9"/>